<evidence type="ECO:0000313" key="5">
    <source>
        <dbReference type="EMBL" id="KAG2494104.1"/>
    </source>
</evidence>
<dbReference type="Gene3D" id="3.50.50.60">
    <property type="entry name" value="FAD/NAD(P)-binding domain"/>
    <property type="match status" value="1"/>
</dbReference>
<protein>
    <recommendedName>
        <fullName evidence="4">FAD-binding domain-containing protein</fullName>
    </recommendedName>
</protein>
<dbReference type="AlphaFoldDB" id="A0A835YAR2"/>
<dbReference type="OrthoDB" id="47494at2759"/>
<gene>
    <name evidence="5" type="ORF">HYH03_007743</name>
</gene>
<feature type="region of interest" description="Disordered" evidence="3">
    <location>
        <begin position="289"/>
        <end position="319"/>
    </location>
</feature>
<dbReference type="Pfam" id="PF01494">
    <property type="entry name" value="FAD_binding_3"/>
    <property type="match status" value="1"/>
</dbReference>
<dbReference type="Proteomes" id="UP000612055">
    <property type="component" value="Unassembled WGS sequence"/>
</dbReference>
<evidence type="ECO:0000259" key="4">
    <source>
        <dbReference type="Pfam" id="PF01494"/>
    </source>
</evidence>
<feature type="compositionally biased region" description="Low complexity" evidence="3">
    <location>
        <begin position="519"/>
        <end position="552"/>
    </location>
</feature>
<accession>A0A835YAR2</accession>
<dbReference type="GO" id="GO:0071949">
    <property type="term" value="F:FAD binding"/>
    <property type="evidence" value="ECO:0007669"/>
    <property type="project" value="InterPro"/>
</dbReference>
<dbReference type="InterPro" id="IPR050493">
    <property type="entry name" value="FAD-dep_Monooxygenase_BioMet"/>
</dbReference>
<reference evidence="5" key="1">
    <citation type="journal article" date="2020" name="bioRxiv">
        <title>Comparative genomics of Chlamydomonas.</title>
        <authorList>
            <person name="Craig R.J."/>
            <person name="Hasan A.R."/>
            <person name="Ness R.W."/>
            <person name="Keightley P.D."/>
        </authorList>
    </citation>
    <scope>NUCLEOTIDE SEQUENCE</scope>
    <source>
        <strain evidence="5">CCAP 11/70</strain>
    </source>
</reference>
<sequence>MAATDAYDVVVVGGGPCGLAAAVAMSRVLPAGTKLTVLEATPRMAPQGAAVGLFHNGIAALEALSPGLVHRLLHGSVLFNAWRDYDDVSGEPLPASMNWDRGAQIESTGYTPCHVQWSELRRSLYDMLPQGTVQLGTKVLRCSRLDSGLFELEAETEAAGEGGGKRRATVLARHVVAADGYFSRTRRTAGDGRSPTFRQRVRWFGSITQAELAAASIPLPACLDPKQSPGAEGAVHRWFPGDQPYMDVQAAPRGFVFYPISLPHTSPGGSRMVWSFYANLPILEAAGLQFPPPAPKGEEGEGELRTSLQGARRSGGDSLRRALTTAESFGLPPGVRAIAAATPPERVSELGMYSHNQDAIALGAWANGGLVFVGDAAHSGGPDGQGANLALEDGAALGAAVRKHGLSPEAFAAWEAERVPRILDLMYNKDIPFPAKMRIAMSYAPEPLWTPAHVLDEQAQGAEGTRPLPPDLEARARQAAGALSGEELAALMSDIRAWGRAGLRDIVTAKAVAAGVLKPSGSAPAESGSTGSGTASTDAQAPAAAATAVARP</sequence>
<keyword evidence="2" id="KW-0503">Monooxygenase</keyword>
<feature type="domain" description="FAD-binding" evidence="4">
    <location>
        <begin position="7"/>
        <end position="207"/>
    </location>
</feature>
<keyword evidence="1" id="KW-0560">Oxidoreductase</keyword>
<dbReference type="GO" id="GO:0004497">
    <property type="term" value="F:monooxygenase activity"/>
    <property type="evidence" value="ECO:0007669"/>
    <property type="project" value="UniProtKB-KW"/>
</dbReference>
<evidence type="ECO:0000256" key="3">
    <source>
        <dbReference type="SAM" id="MobiDB-lite"/>
    </source>
</evidence>
<evidence type="ECO:0000256" key="2">
    <source>
        <dbReference type="ARBA" id="ARBA00023033"/>
    </source>
</evidence>
<evidence type="ECO:0000256" key="1">
    <source>
        <dbReference type="ARBA" id="ARBA00023002"/>
    </source>
</evidence>
<dbReference type="SUPFAM" id="SSF51905">
    <property type="entry name" value="FAD/NAD(P)-binding domain"/>
    <property type="match status" value="1"/>
</dbReference>
<organism evidence="5 6">
    <name type="scientific">Edaphochlamys debaryana</name>
    <dbReference type="NCBI Taxonomy" id="47281"/>
    <lineage>
        <taxon>Eukaryota</taxon>
        <taxon>Viridiplantae</taxon>
        <taxon>Chlorophyta</taxon>
        <taxon>core chlorophytes</taxon>
        <taxon>Chlorophyceae</taxon>
        <taxon>CS clade</taxon>
        <taxon>Chlamydomonadales</taxon>
        <taxon>Chlamydomonadales incertae sedis</taxon>
        <taxon>Edaphochlamys</taxon>
    </lineage>
</organism>
<keyword evidence="6" id="KW-1185">Reference proteome</keyword>
<feature type="region of interest" description="Disordered" evidence="3">
    <location>
        <begin position="517"/>
        <end position="552"/>
    </location>
</feature>
<dbReference type="PANTHER" id="PTHR13789:SF309">
    <property type="entry name" value="PUTATIVE (AFU_ORTHOLOGUE AFUA_6G14510)-RELATED"/>
    <property type="match status" value="1"/>
</dbReference>
<evidence type="ECO:0000313" key="6">
    <source>
        <dbReference type="Proteomes" id="UP000612055"/>
    </source>
</evidence>
<dbReference type="EMBL" id="JAEHOE010000033">
    <property type="protein sequence ID" value="KAG2494104.1"/>
    <property type="molecule type" value="Genomic_DNA"/>
</dbReference>
<name>A0A835YAR2_9CHLO</name>
<dbReference type="InterPro" id="IPR002938">
    <property type="entry name" value="FAD-bd"/>
</dbReference>
<dbReference type="PANTHER" id="PTHR13789">
    <property type="entry name" value="MONOOXYGENASE"/>
    <property type="match status" value="1"/>
</dbReference>
<dbReference type="InterPro" id="IPR036188">
    <property type="entry name" value="FAD/NAD-bd_sf"/>
</dbReference>
<proteinExistence type="predicted"/>
<dbReference type="PRINTS" id="PR00420">
    <property type="entry name" value="RNGMNOXGNASE"/>
</dbReference>
<comment type="caution">
    <text evidence="5">The sequence shown here is derived from an EMBL/GenBank/DDBJ whole genome shotgun (WGS) entry which is preliminary data.</text>
</comment>